<sequence length="627" mass="71821">MWKIDALKRMTYQSNLMLTDRNTRNDHQKTSLRIAIIGGGPRGVYTIERLASVWNSKNTGRSLEIVCFNKTHEFGSGPNFSPSQPDFLLMNNPIGQVDFWTNEEEQLVVDRPNLVEFIKKYKIEKNRSVQPADFCSRSLTGLYMQYCFAKVINAMPSHIKVNLIIDEVISMYQSEDVVKIKTKSGMCDVFDEVICCSGHSYTFDQEDQQDCDQNQVESAHRSINQIYPIENLIKRPLKGENVVVKGLGLTSIDVILGLTEGRGGSFYREMEVLKYKPSGNEPHSIYAFSRSGIPMLARQPILTDKVFSLRFFTQESVDYLCKNFKKLDFRKQVLPFIAHEFRYQYVMYLLHFFSNQHVPQDKTLCDLEQFAKIIFPRFKPFDLEEFLTPKINSSRAHQQAIKCFRMGVKPDNSKPLQASRIAMAALWGKIYPLCQQLYAFGKLTGKSQRYFDRHFYKRIQRTAFGPPKINVEKLLALAEVGILRFGKGEQCASFIMDSSDTADSKFEKVAPNLQSSISIDARIAKSAGLSTQPEYIRQLVSGHGASFFDNGGYAPGCLKLDEVGRITNQKRICMYGVPTEGWTLDNESLSRTNNNLLSNWVKTIHLKYTKHEIFSFDTHFTPMDRRA</sequence>
<proteinExistence type="predicted"/>
<gene>
    <name evidence="2" type="ORF">ACFOUP_01590</name>
</gene>
<dbReference type="RefSeq" id="WP_241292550.1">
    <property type="nucleotide sequence ID" value="NZ_JAKZGR010000003.1"/>
</dbReference>
<protein>
    <submittedName>
        <fullName evidence="2">FAD/NAD(P)-binding protein</fullName>
    </submittedName>
</protein>
<dbReference type="PANTHER" id="PTHR40254">
    <property type="entry name" value="BLR0577 PROTEIN"/>
    <property type="match status" value="1"/>
</dbReference>
<dbReference type="InterPro" id="IPR036188">
    <property type="entry name" value="FAD/NAD-bd_sf"/>
</dbReference>
<dbReference type="InterPro" id="IPR052189">
    <property type="entry name" value="L-asp_N-monooxygenase_NS-form"/>
</dbReference>
<organism evidence="2 3">
    <name type="scientific">Belliella kenyensis</name>
    <dbReference type="NCBI Taxonomy" id="1472724"/>
    <lineage>
        <taxon>Bacteria</taxon>
        <taxon>Pseudomonadati</taxon>
        <taxon>Bacteroidota</taxon>
        <taxon>Cytophagia</taxon>
        <taxon>Cytophagales</taxon>
        <taxon>Cyclobacteriaceae</taxon>
        <taxon>Belliella</taxon>
    </lineage>
</organism>
<evidence type="ECO:0000259" key="1">
    <source>
        <dbReference type="Pfam" id="PF13454"/>
    </source>
</evidence>
<name>A0ABV8EFL2_9BACT</name>
<accession>A0ABV8EFL2</accession>
<evidence type="ECO:0000313" key="3">
    <source>
        <dbReference type="Proteomes" id="UP001595766"/>
    </source>
</evidence>
<dbReference type="Pfam" id="PF13454">
    <property type="entry name" value="NAD_binding_9"/>
    <property type="match status" value="1"/>
</dbReference>
<dbReference type="Gene3D" id="3.50.50.60">
    <property type="entry name" value="FAD/NAD(P)-binding domain"/>
    <property type="match status" value="1"/>
</dbReference>
<keyword evidence="3" id="KW-1185">Reference proteome</keyword>
<dbReference type="EMBL" id="JBHSAV010000003">
    <property type="protein sequence ID" value="MFC3975058.1"/>
    <property type="molecule type" value="Genomic_DNA"/>
</dbReference>
<dbReference type="PANTHER" id="PTHR40254:SF1">
    <property type="entry name" value="BLR0577 PROTEIN"/>
    <property type="match status" value="1"/>
</dbReference>
<dbReference type="InterPro" id="IPR038732">
    <property type="entry name" value="HpyO/CreE_NAD-binding"/>
</dbReference>
<dbReference type="SUPFAM" id="SSF51905">
    <property type="entry name" value="FAD/NAD(P)-binding domain"/>
    <property type="match status" value="1"/>
</dbReference>
<evidence type="ECO:0000313" key="2">
    <source>
        <dbReference type="EMBL" id="MFC3975058.1"/>
    </source>
</evidence>
<comment type="caution">
    <text evidence="2">The sequence shown here is derived from an EMBL/GenBank/DDBJ whole genome shotgun (WGS) entry which is preliminary data.</text>
</comment>
<feature type="domain" description="FAD-dependent urate hydroxylase HpyO/Asp monooxygenase CreE-like FAD/NAD(P)-binding" evidence="1">
    <location>
        <begin position="35"/>
        <end position="199"/>
    </location>
</feature>
<reference evidence="3" key="1">
    <citation type="journal article" date="2019" name="Int. J. Syst. Evol. Microbiol.">
        <title>The Global Catalogue of Microorganisms (GCM) 10K type strain sequencing project: providing services to taxonomists for standard genome sequencing and annotation.</title>
        <authorList>
            <consortium name="The Broad Institute Genomics Platform"/>
            <consortium name="The Broad Institute Genome Sequencing Center for Infectious Disease"/>
            <person name="Wu L."/>
            <person name="Ma J."/>
        </authorList>
    </citation>
    <scope>NUCLEOTIDE SEQUENCE [LARGE SCALE GENOMIC DNA]</scope>
    <source>
        <strain evidence="3">CECT 8551</strain>
    </source>
</reference>
<dbReference type="Proteomes" id="UP001595766">
    <property type="component" value="Unassembled WGS sequence"/>
</dbReference>